<evidence type="ECO:0000313" key="2">
    <source>
        <dbReference type="EMBL" id="OJD10400.1"/>
    </source>
</evidence>
<dbReference type="Proteomes" id="UP000242791">
    <property type="component" value="Unassembled WGS sequence"/>
</dbReference>
<dbReference type="InterPro" id="IPR029058">
    <property type="entry name" value="AB_hydrolase_fold"/>
</dbReference>
<evidence type="ECO:0000313" key="3">
    <source>
        <dbReference type="Proteomes" id="UP000242791"/>
    </source>
</evidence>
<feature type="transmembrane region" description="Helical" evidence="1">
    <location>
        <begin position="14"/>
        <end position="37"/>
    </location>
</feature>
<proteinExistence type="predicted"/>
<gene>
    <name evidence="2" type="ORF">ACJ73_09808</name>
</gene>
<name>A0A1J9P223_9EURO</name>
<evidence type="ECO:0008006" key="4">
    <source>
        <dbReference type="Google" id="ProtNLM"/>
    </source>
</evidence>
<dbReference type="AlphaFoldDB" id="A0A1J9P223"/>
<dbReference type="VEuPathDB" id="FungiDB:ACJ73_09808"/>
<evidence type="ECO:0000256" key="1">
    <source>
        <dbReference type="SAM" id="Phobius"/>
    </source>
</evidence>
<comment type="caution">
    <text evidence="2">The sequence shown here is derived from an EMBL/GenBank/DDBJ whole genome shotgun (WGS) entry which is preliminary data.</text>
</comment>
<dbReference type="SUPFAM" id="SSF53474">
    <property type="entry name" value="alpha/beta-Hydrolases"/>
    <property type="match status" value="1"/>
</dbReference>
<keyword evidence="1" id="KW-1133">Transmembrane helix</keyword>
<keyword evidence="1" id="KW-0472">Membrane</keyword>
<keyword evidence="3" id="KW-1185">Reference proteome</keyword>
<organism evidence="2 3">
    <name type="scientific">Blastomyces percursus</name>
    <dbReference type="NCBI Taxonomy" id="1658174"/>
    <lineage>
        <taxon>Eukaryota</taxon>
        <taxon>Fungi</taxon>
        <taxon>Dikarya</taxon>
        <taxon>Ascomycota</taxon>
        <taxon>Pezizomycotina</taxon>
        <taxon>Eurotiomycetes</taxon>
        <taxon>Eurotiomycetidae</taxon>
        <taxon>Onygenales</taxon>
        <taxon>Ajellomycetaceae</taxon>
        <taxon>Blastomyces</taxon>
    </lineage>
</organism>
<dbReference type="EMBL" id="LGTZ01003015">
    <property type="protein sequence ID" value="OJD10400.1"/>
    <property type="molecule type" value="Genomic_DNA"/>
</dbReference>
<dbReference type="OrthoDB" id="4207082at2759"/>
<dbReference type="STRING" id="1658174.A0A1J9P223"/>
<dbReference type="Gene3D" id="3.40.50.1820">
    <property type="entry name" value="alpha/beta hydrolase"/>
    <property type="match status" value="1"/>
</dbReference>
<sequence>TPPPSPPSPRTSTALHITTIHAFIGVSLSGATGLYLATAHPGLIQRLVVCSVPLCAPINAGVEDQYAPLVEIARINADVIWILTERTLERWFGAEWRGWNAYVHGHAHGHGRGEGEVQRVHALMQTTRREGFVASCNALRDRSFDLRPLLERVAAAAERVMFVAGGTDGELPGVMEWMREEVVRRFEKDRKNENREDRDEGEIGEKVVEWAVIRGAFPDDRSSG</sequence>
<accession>A0A1J9P223</accession>
<protein>
    <recommendedName>
        <fullName evidence="4">AB hydrolase-1 domain-containing protein</fullName>
    </recommendedName>
</protein>
<reference evidence="2 3" key="1">
    <citation type="submission" date="2015-08" db="EMBL/GenBank/DDBJ databases">
        <title>Emmonsia species relationships and genome sequence.</title>
        <authorList>
            <person name="Cuomo C.A."/>
            <person name="Schwartz I.S."/>
            <person name="Kenyon C."/>
            <person name="De Hoog G.S."/>
            <person name="Govender N.P."/>
            <person name="Botha A."/>
            <person name="Moreno L."/>
            <person name="De Vries M."/>
            <person name="Munoz J.F."/>
            <person name="Stielow J.B."/>
        </authorList>
    </citation>
    <scope>NUCLEOTIDE SEQUENCE [LARGE SCALE GENOMIC DNA]</scope>
    <source>
        <strain evidence="2 3">EI222</strain>
    </source>
</reference>
<feature type="non-terminal residue" evidence="2">
    <location>
        <position position="1"/>
    </location>
</feature>
<keyword evidence="1" id="KW-0812">Transmembrane</keyword>